<dbReference type="SMART" id="SM01253">
    <property type="entry name" value="Kin17_mid"/>
    <property type="match status" value="2"/>
</dbReference>
<dbReference type="InterPro" id="IPR019447">
    <property type="entry name" value="DNA/RNA-bd_Kin17_WH-like_dom"/>
</dbReference>
<keyword evidence="8" id="KW-0521">NADP</keyword>
<dbReference type="Gene3D" id="1.10.10.2030">
    <property type="entry name" value="DNA/RNA-binding protein Kin17, conserved domain"/>
    <property type="match status" value="2"/>
</dbReference>
<feature type="region of interest" description="Disordered" evidence="11">
    <location>
        <begin position="864"/>
        <end position="899"/>
    </location>
</feature>
<dbReference type="SUPFAM" id="SSF51735">
    <property type="entry name" value="NAD(P)-binding Rossmann-fold domains"/>
    <property type="match status" value="2"/>
</dbReference>
<dbReference type="GO" id="GO:0016853">
    <property type="term" value="F:isomerase activity"/>
    <property type="evidence" value="ECO:0007669"/>
    <property type="project" value="UniProtKB-KW"/>
</dbReference>
<evidence type="ECO:0000256" key="5">
    <source>
        <dbReference type="ARBA" id="ARBA00022723"/>
    </source>
</evidence>
<dbReference type="PROSITE" id="PS51171">
    <property type="entry name" value="PREPHENATE_DEHYDR_3"/>
    <property type="match status" value="2"/>
</dbReference>
<reference evidence="13 14" key="1">
    <citation type="submission" date="2017-12" db="EMBL/GenBank/DDBJ databases">
        <title>Gene loss provides genomic basis for host adaptation in cereal stripe rust fungi.</title>
        <authorList>
            <person name="Xia C."/>
        </authorList>
    </citation>
    <scope>NUCLEOTIDE SEQUENCE [LARGE SCALE GENOMIC DNA]</scope>
    <source>
        <strain evidence="13 14">93TX-2</strain>
    </source>
</reference>
<evidence type="ECO:0000256" key="6">
    <source>
        <dbReference type="ARBA" id="ARBA00022771"/>
    </source>
</evidence>
<keyword evidence="7" id="KW-0862">Zinc</keyword>
<dbReference type="HAMAP" id="MF_00956">
    <property type="entry name" value="GDP_fucose_synth"/>
    <property type="match status" value="1"/>
</dbReference>
<feature type="compositionally biased region" description="Basic and acidic residues" evidence="11">
    <location>
        <begin position="914"/>
        <end position="924"/>
    </location>
</feature>
<evidence type="ECO:0000256" key="8">
    <source>
        <dbReference type="ARBA" id="ARBA00022857"/>
    </source>
</evidence>
<evidence type="ECO:0000256" key="10">
    <source>
        <dbReference type="ARBA" id="ARBA00023235"/>
    </source>
</evidence>
<comment type="pathway">
    <text evidence="1">Nucleotide-sugar biosynthesis; GDP-L-fucose biosynthesis via de novo pathway; GDP-L-fucose from GDP-alpha-D-mannose: step 2/2.</text>
</comment>
<dbReference type="Gene3D" id="3.40.190.10">
    <property type="entry name" value="Periplasmic binding protein-like II"/>
    <property type="match status" value="4"/>
</dbReference>
<dbReference type="GO" id="GO:0004664">
    <property type="term" value="F:prephenate dehydratase activity"/>
    <property type="evidence" value="ECO:0007669"/>
    <property type="project" value="InterPro"/>
</dbReference>
<dbReference type="Pfam" id="PF10357">
    <property type="entry name" value="WH_KIN17"/>
    <property type="match status" value="2"/>
</dbReference>
<reference evidence="14" key="3">
    <citation type="journal article" date="2018" name="Mol. Plant Microbe Interact.">
        <title>Genome sequence resources for the wheat stripe rust pathogen (Puccinia striiformis f. sp. tritici) and the barley stripe rust pathogen (Puccinia striiformis f. sp. hordei).</title>
        <authorList>
            <person name="Xia C."/>
            <person name="Wang M."/>
            <person name="Yin C."/>
            <person name="Cornejo O.E."/>
            <person name="Hulbert S.H."/>
            <person name="Chen X."/>
        </authorList>
    </citation>
    <scope>NUCLEOTIDE SEQUENCE [LARGE SCALE GENOMIC DNA]</scope>
    <source>
        <strain evidence="14">93TX-2</strain>
    </source>
</reference>
<dbReference type="InterPro" id="IPR001509">
    <property type="entry name" value="Epimerase_deHydtase"/>
</dbReference>
<dbReference type="GO" id="GO:0050577">
    <property type="term" value="F:GDP-L-fucose synthase activity"/>
    <property type="evidence" value="ECO:0007669"/>
    <property type="project" value="UniProtKB-EC"/>
</dbReference>
<dbReference type="Pfam" id="PF01370">
    <property type="entry name" value="Epimerase"/>
    <property type="match status" value="2"/>
</dbReference>
<dbReference type="GO" id="GO:0009094">
    <property type="term" value="P:L-phenylalanine biosynthetic process"/>
    <property type="evidence" value="ECO:0007669"/>
    <property type="project" value="InterPro"/>
</dbReference>
<dbReference type="UniPathway" id="UPA00128">
    <property type="reaction ID" value="UER00191"/>
</dbReference>
<dbReference type="GO" id="GO:0008270">
    <property type="term" value="F:zinc ion binding"/>
    <property type="evidence" value="ECO:0007669"/>
    <property type="project" value="UniProtKB-KW"/>
</dbReference>
<keyword evidence="14" id="KW-1185">Reference proteome</keyword>
<comment type="similarity">
    <text evidence="2">Belongs to the NAD(P)-dependent epimerase/dehydratase family. Fucose synthase subfamily.</text>
</comment>
<name>A0A2S4VJU9_9BASI</name>
<reference evidence="14" key="2">
    <citation type="journal article" date="2018" name="BMC Genomics">
        <title>Genomic insights into host adaptation between the wheat stripe rust pathogen (Puccinia striiformis f. sp. tritici) and the barley stripe rust pathogen (Puccinia striiformis f. sp. hordei).</title>
        <authorList>
            <person name="Xia C."/>
            <person name="Wang M."/>
            <person name="Yin C."/>
            <person name="Cornejo O.E."/>
            <person name="Hulbert S.H."/>
            <person name="Chen X."/>
        </authorList>
    </citation>
    <scope>NUCLEOTIDE SEQUENCE [LARGE SCALE GENOMIC DNA]</scope>
    <source>
        <strain evidence="14">93TX-2</strain>
    </source>
</reference>
<evidence type="ECO:0000313" key="14">
    <source>
        <dbReference type="Proteomes" id="UP000238274"/>
    </source>
</evidence>
<keyword evidence="10" id="KW-0413">Isomerase</keyword>
<keyword evidence="9" id="KW-0560">Oxidoreductase</keyword>
<dbReference type="VEuPathDB" id="FungiDB:PSHT_08951"/>
<feature type="region of interest" description="Disordered" evidence="11">
    <location>
        <begin position="914"/>
        <end position="936"/>
    </location>
</feature>
<dbReference type="SUPFAM" id="SSF53850">
    <property type="entry name" value="Periplasmic binding protein-like II"/>
    <property type="match status" value="2"/>
</dbReference>
<evidence type="ECO:0000256" key="3">
    <source>
        <dbReference type="ARBA" id="ARBA00008517"/>
    </source>
</evidence>
<dbReference type="InterPro" id="IPR028614">
    <property type="entry name" value="GDP_fucose/colitose_synth"/>
</dbReference>
<dbReference type="Pfam" id="PF00800">
    <property type="entry name" value="PDT"/>
    <property type="match status" value="2"/>
</dbReference>
<dbReference type="Proteomes" id="UP000238274">
    <property type="component" value="Unassembled WGS sequence"/>
</dbReference>
<dbReference type="InterPro" id="IPR036236">
    <property type="entry name" value="Znf_C2H2_sf"/>
</dbReference>
<dbReference type="FunFam" id="1.10.10.2030:FF:000001">
    <property type="entry name" value="DNA/RNA-binding protein KIN17, putative"/>
    <property type="match status" value="1"/>
</dbReference>
<dbReference type="InterPro" id="IPR056767">
    <property type="entry name" value="C2H2-Znf_KIN17"/>
</dbReference>
<dbReference type="GO" id="GO:0042351">
    <property type="term" value="P:'de novo' GDP-L-fucose biosynthetic process"/>
    <property type="evidence" value="ECO:0007669"/>
    <property type="project" value="UniProtKB-UniPathway"/>
</dbReference>
<feature type="domain" description="Prephenate dehydratase" evidence="12">
    <location>
        <begin position="957"/>
        <end position="1138"/>
    </location>
</feature>
<dbReference type="Gene3D" id="3.40.50.720">
    <property type="entry name" value="NAD(P)-binding Rossmann-like Domain"/>
    <property type="match status" value="2"/>
</dbReference>
<gene>
    <name evidence="13" type="ORF">PSHT_08951</name>
</gene>
<dbReference type="PANTHER" id="PTHR43238">
    <property type="entry name" value="GDP-L-FUCOSE SYNTHASE"/>
    <property type="match status" value="1"/>
</dbReference>
<dbReference type="OrthoDB" id="202470at2759"/>
<evidence type="ECO:0000313" key="13">
    <source>
        <dbReference type="EMBL" id="POW09821.1"/>
    </source>
</evidence>
<dbReference type="SUPFAM" id="SSF57667">
    <property type="entry name" value="beta-beta-alpha zinc fingers"/>
    <property type="match status" value="1"/>
</dbReference>
<dbReference type="VEuPathDB" id="FungiDB:PSTT_12591"/>
<comment type="caution">
    <text evidence="13">The sequence shown here is derived from an EMBL/GenBank/DDBJ whole genome shotgun (WGS) entry which is preliminary data.</text>
</comment>
<dbReference type="EMBL" id="PKSM01000124">
    <property type="protein sequence ID" value="POW09821.1"/>
    <property type="molecule type" value="Genomic_DNA"/>
</dbReference>
<sequence>MPKAEKGTPKAIANAVKSKGLQRLQWYCQVCEKQCRDENGFKCHTMSEGHVRQMLVVGENAGKYINEYSENFKKDFLALLSRRWGTKRVSANMVYQEYIADKNHSHMNATQWVTLSEFVKQMGREGILHVDETEKGLHMAWIDSSSQALARQAAHQAKERSELDDEERMRKLIGEQIEKAQQEQAGGTGPSQSSTLVVPDQDWVLKRDQADGPLKLSFGTSIPAVIAPNNTPDPTTIINPLKRTNPLKQASTNPLKSKSSTSATTIMPARRFSGSTTTDSASRVAFLGPIGTYSHQVTRKQFSGSEYTLIPCDTIHGAVHALLPTTKQEHKRASWAVIPIENSYFGPVLESAQVLSEPLVKQHTQSIGLPIKFKIQHSLLAHHLNPTPTHRRFSRIYSHPQALGQCSKYIKTKYPGIEEIPTSSTSEAASIVSQDTSLSSLAICSASCVDYFMDLDVLDFDIQDAGTGNGLVGSALKRVIETKPIGSRFGKRTETEQWIFLQGSKDGDLQDLNQTLKIFETYKPTHILHVAALVGGLFANIKHNSTFLHNNLRINDNVLWASKVHKCKKVISCLSTCVFPDKVNYPINESMVHNGPPHQSNFGYAHAKRMVDIQNHAYHSEFGCYFTSAIPTNIFGPHDNYNLDNSHVIPRLSGEDGKERRSEWLTTVTMVLSKCHTMSEGHVRQMLVVGENAGKYINEYSENFKKDFLALLSRRWGTKRVLANMVYQEYIADKNHSHMNATQWVTLSEWKRRNLHVDETEKGLHMAWIDSSPQALARQAAHQAKERSELDDEERMRKLIAEQIEKAQQEQAGRTGPSQSSTLVVPDQDRVLKRDQANGPLKLSFGTSIPAVIAINNAPDPTTIINPMKKTNPLKRASTNPLKSHSSKSSTSSMSKPNNQVKMSAFESIIAEDEARKRRKDERTWSGANGHGASGLQIKRRMPARRLSGSTTDSASRVAFLGPIRTYSHQVTRKRFNGSEYTLIPYDTIREVVHALLPTTQQEHKRASWAVIPIENSYFGPVLESTQVLSEPLVKQHTRSIGLPIKFKIQHSLLAHHLNPTPTHRRFSRIYSHPQYPGIEEIPTSSTSEAASIVSQDTSLSSLAICSAACVDYYMDLNVLDLIFQMLEQRAGCVWVCGPPGQVWYVLDYQKEKGQNSSTTSVKTRTTMSSSTSPAVILVTGGNGLVGSALKRVIETEPIGSRYGKRTETEQWIFLQGSKDGDLRDLNQTLKIFDTYKPTHILHLAALVGGLFANIKHNSTFLRDNLRINDNVLWASKLYKCKKVISCLSTCVFPDKVNYPIDESMVHNGPPHQSNFGYAHAKRMVDIQNHAYHSEFGCHFTSAIPTNIFGPLDNYDLDNSHVIPGLIHKCYLSKSKSPPTLQIQTYKVENKTAFVVSGTGKPLRQFIYSYDLAKLFIWQLWEYDQIDPIILSVGEEEEVSIKMVADLIVKAIGFEGDYTFDVSKADGQYKKTASNSKLLSLLPDFKFTPFEIALEESIKWFIDNYDQARIGNKKVDQNTNEAVS</sequence>
<dbReference type="Pfam" id="PF25095">
    <property type="entry name" value="C2H2-zf_KIN17"/>
    <property type="match status" value="1"/>
</dbReference>
<dbReference type="PANTHER" id="PTHR43238:SF1">
    <property type="entry name" value="GDP-L-FUCOSE SYNTHASE"/>
    <property type="match status" value="1"/>
</dbReference>
<accession>A0A2S4VJU9</accession>
<organism evidence="13 14">
    <name type="scientific">Puccinia striiformis</name>
    <dbReference type="NCBI Taxonomy" id="27350"/>
    <lineage>
        <taxon>Eukaryota</taxon>
        <taxon>Fungi</taxon>
        <taxon>Dikarya</taxon>
        <taxon>Basidiomycota</taxon>
        <taxon>Pucciniomycotina</taxon>
        <taxon>Pucciniomycetes</taxon>
        <taxon>Pucciniales</taxon>
        <taxon>Pucciniaceae</taxon>
        <taxon>Puccinia</taxon>
    </lineage>
</organism>
<protein>
    <recommendedName>
        <fullName evidence="4">GDP-L-fucose synthase</fullName>
        <ecNumber evidence="4">1.1.1.271</ecNumber>
    </recommendedName>
</protein>
<evidence type="ECO:0000256" key="11">
    <source>
        <dbReference type="SAM" id="MobiDB-lite"/>
    </source>
</evidence>
<comment type="similarity">
    <text evidence="3">Belongs to the KIN17 family.</text>
</comment>
<evidence type="ECO:0000256" key="1">
    <source>
        <dbReference type="ARBA" id="ARBA00004883"/>
    </source>
</evidence>
<proteinExistence type="inferred from homology"/>
<dbReference type="CDD" id="cd13532">
    <property type="entry name" value="PBP2_PDT_like"/>
    <property type="match status" value="1"/>
</dbReference>
<evidence type="ECO:0000256" key="4">
    <source>
        <dbReference type="ARBA" id="ARBA00012371"/>
    </source>
</evidence>
<evidence type="ECO:0000256" key="7">
    <source>
        <dbReference type="ARBA" id="ARBA00022833"/>
    </source>
</evidence>
<evidence type="ECO:0000256" key="2">
    <source>
        <dbReference type="ARBA" id="ARBA00005959"/>
    </source>
</evidence>
<evidence type="ECO:0000256" key="9">
    <source>
        <dbReference type="ARBA" id="ARBA00023002"/>
    </source>
</evidence>
<dbReference type="Gene3D" id="3.90.25.10">
    <property type="entry name" value="UDP-galactose 4-epimerase, domain 1"/>
    <property type="match status" value="1"/>
</dbReference>
<dbReference type="InterPro" id="IPR036291">
    <property type="entry name" value="NAD(P)-bd_dom_sf"/>
</dbReference>
<feature type="compositionally biased region" description="Low complexity" evidence="11">
    <location>
        <begin position="883"/>
        <end position="896"/>
    </location>
</feature>
<dbReference type="InterPro" id="IPR001086">
    <property type="entry name" value="Preph_deHydtase"/>
</dbReference>
<dbReference type="EC" id="1.1.1.271" evidence="4"/>
<evidence type="ECO:0000259" key="12">
    <source>
        <dbReference type="PROSITE" id="PS51171"/>
    </source>
</evidence>
<dbReference type="CDD" id="cd05239">
    <property type="entry name" value="GDP_FS_SDR_e"/>
    <property type="match status" value="1"/>
</dbReference>
<keyword evidence="5" id="KW-0479">Metal-binding</keyword>
<feature type="domain" description="Prephenate dehydratase" evidence="12">
    <location>
        <begin position="283"/>
        <end position="477"/>
    </location>
</feature>
<dbReference type="InterPro" id="IPR038254">
    <property type="entry name" value="KIN17_WH-like_sf"/>
</dbReference>
<keyword evidence="6" id="KW-0863">Zinc-finger</keyword>